<feature type="domain" description="Glycoside hydrolase family 19 catalytic" evidence="1">
    <location>
        <begin position="3"/>
        <end position="49"/>
    </location>
</feature>
<dbReference type="PANTHER" id="PTHR22595">
    <property type="entry name" value="CHITINASE-RELATED"/>
    <property type="match status" value="1"/>
</dbReference>
<dbReference type="Pfam" id="PF00182">
    <property type="entry name" value="Glyco_hydro_19"/>
    <property type="match status" value="1"/>
</dbReference>
<protein>
    <recommendedName>
        <fullName evidence="1">Glycoside hydrolase family 19 catalytic domain-containing protein</fullName>
    </recommendedName>
</protein>
<dbReference type="GO" id="GO:0016998">
    <property type="term" value="P:cell wall macromolecule catabolic process"/>
    <property type="evidence" value="ECO:0007669"/>
    <property type="project" value="InterPro"/>
</dbReference>
<gene>
    <name evidence="2" type="ORF">PHYPA_006657</name>
</gene>
<dbReference type="EMBL" id="ABEU02000004">
    <property type="protein sequence ID" value="PNR55760.1"/>
    <property type="molecule type" value="Genomic_DNA"/>
</dbReference>
<keyword evidence="4" id="KW-1185">Reference proteome</keyword>
<evidence type="ECO:0000259" key="1">
    <source>
        <dbReference type="Pfam" id="PF00182"/>
    </source>
</evidence>
<evidence type="ECO:0000313" key="4">
    <source>
        <dbReference type="Proteomes" id="UP000006727"/>
    </source>
</evidence>
<dbReference type="Gene3D" id="1.10.530.10">
    <property type="match status" value="1"/>
</dbReference>
<reference evidence="2 4" key="1">
    <citation type="journal article" date="2008" name="Science">
        <title>The Physcomitrella genome reveals evolutionary insights into the conquest of land by plants.</title>
        <authorList>
            <person name="Rensing S."/>
            <person name="Lang D."/>
            <person name="Zimmer A."/>
            <person name="Terry A."/>
            <person name="Salamov A."/>
            <person name="Shapiro H."/>
            <person name="Nishiyama T."/>
            <person name="Perroud P.-F."/>
            <person name="Lindquist E."/>
            <person name="Kamisugi Y."/>
            <person name="Tanahashi T."/>
            <person name="Sakakibara K."/>
            <person name="Fujita T."/>
            <person name="Oishi K."/>
            <person name="Shin-I T."/>
            <person name="Kuroki Y."/>
            <person name="Toyoda A."/>
            <person name="Suzuki Y."/>
            <person name="Hashimoto A."/>
            <person name="Yamaguchi K."/>
            <person name="Sugano A."/>
            <person name="Kohara Y."/>
            <person name="Fujiyama A."/>
            <person name="Anterola A."/>
            <person name="Aoki S."/>
            <person name="Ashton N."/>
            <person name="Barbazuk W.B."/>
            <person name="Barker E."/>
            <person name="Bennetzen J."/>
            <person name="Bezanilla M."/>
            <person name="Blankenship R."/>
            <person name="Cho S.H."/>
            <person name="Dutcher S."/>
            <person name="Estelle M."/>
            <person name="Fawcett J.A."/>
            <person name="Gundlach H."/>
            <person name="Hanada K."/>
            <person name="Heyl A."/>
            <person name="Hicks K.A."/>
            <person name="Hugh J."/>
            <person name="Lohr M."/>
            <person name="Mayer K."/>
            <person name="Melkozernov A."/>
            <person name="Murata T."/>
            <person name="Nelson D."/>
            <person name="Pils B."/>
            <person name="Prigge M."/>
            <person name="Reiss B."/>
            <person name="Renner T."/>
            <person name="Rombauts S."/>
            <person name="Rushton P."/>
            <person name="Sanderfoot A."/>
            <person name="Schween G."/>
            <person name="Shiu S.-H."/>
            <person name="Stueber K."/>
            <person name="Theodoulou F.L."/>
            <person name="Tu H."/>
            <person name="Van de Peer Y."/>
            <person name="Verrier P.J."/>
            <person name="Waters E."/>
            <person name="Wood A."/>
            <person name="Yang L."/>
            <person name="Cove D."/>
            <person name="Cuming A."/>
            <person name="Hasebe M."/>
            <person name="Lucas S."/>
            <person name="Mishler D.B."/>
            <person name="Reski R."/>
            <person name="Grigoriev I."/>
            <person name="Quatrano R.S."/>
            <person name="Boore J.L."/>
        </authorList>
    </citation>
    <scope>NUCLEOTIDE SEQUENCE [LARGE SCALE GENOMIC DNA]</scope>
    <source>
        <strain evidence="3 4">cv. Gransden 2004</strain>
    </source>
</reference>
<reference evidence="2 4" key="2">
    <citation type="journal article" date="2018" name="Plant J.">
        <title>The Physcomitrella patens chromosome-scale assembly reveals moss genome structure and evolution.</title>
        <authorList>
            <person name="Lang D."/>
            <person name="Ullrich K.K."/>
            <person name="Murat F."/>
            <person name="Fuchs J."/>
            <person name="Jenkins J."/>
            <person name="Haas F.B."/>
            <person name="Piednoel M."/>
            <person name="Gundlach H."/>
            <person name="Van Bel M."/>
            <person name="Meyberg R."/>
            <person name="Vives C."/>
            <person name="Morata J."/>
            <person name="Symeonidi A."/>
            <person name="Hiss M."/>
            <person name="Muchero W."/>
            <person name="Kamisugi Y."/>
            <person name="Saleh O."/>
            <person name="Blanc G."/>
            <person name="Decker E.L."/>
            <person name="van Gessel N."/>
            <person name="Grimwood J."/>
            <person name="Hayes R.D."/>
            <person name="Graham S.W."/>
            <person name="Gunter L.E."/>
            <person name="McDaniel S.F."/>
            <person name="Hoernstein S.N.W."/>
            <person name="Larsson A."/>
            <person name="Li F.W."/>
            <person name="Perroud P.F."/>
            <person name="Phillips J."/>
            <person name="Ranjan P."/>
            <person name="Rokshar D.S."/>
            <person name="Rothfels C.J."/>
            <person name="Schneider L."/>
            <person name="Shu S."/>
            <person name="Stevenson D.W."/>
            <person name="Thummler F."/>
            <person name="Tillich M."/>
            <person name="Villarreal Aguilar J.C."/>
            <person name="Widiez T."/>
            <person name="Wong G.K."/>
            <person name="Wymore A."/>
            <person name="Zhang Y."/>
            <person name="Zimmer A.D."/>
            <person name="Quatrano R.S."/>
            <person name="Mayer K.F.X."/>
            <person name="Goodstein D."/>
            <person name="Casacuberta J.M."/>
            <person name="Vandepoele K."/>
            <person name="Reski R."/>
            <person name="Cuming A.C."/>
            <person name="Tuskan G.A."/>
            <person name="Maumus F."/>
            <person name="Salse J."/>
            <person name="Schmutz J."/>
            <person name="Rensing S.A."/>
        </authorList>
    </citation>
    <scope>NUCLEOTIDE SEQUENCE [LARGE SCALE GENOMIC DNA]</scope>
    <source>
        <strain evidence="3 4">cv. Gransden 2004</strain>
    </source>
</reference>
<organism evidence="2">
    <name type="scientific">Physcomitrium patens</name>
    <name type="common">Spreading-leaved earth moss</name>
    <name type="synonym">Physcomitrella patens</name>
    <dbReference type="NCBI Taxonomy" id="3218"/>
    <lineage>
        <taxon>Eukaryota</taxon>
        <taxon>Viridiplantae</taxon>
        <taxon>Streptophyta</taxon>
        <taxon>Embryophyta</taxon>
        <taxon>Bryophyta</taxon>
        <taxon>Bryophytina</taxon>
        <taxon>Bryopsida</taxon>
        <taxon>Funariidae</taxon>
        <taxon>Funariales</taxon>
        <taxon>Funariaceae</taxon>
        <taxon>Physcomitrium</taxon>
    </lineage>
</organism>
<dbReference type="InParanoid" id="A0A2K1KPR0"/>
<name>A0A2K1KPR0_PHYPA</name>
<dbReference type="AlphaFoldDB" id="A0A2K1KPR0"/>
<evidence type="ECO:0000313" key="2">
    <source>
        <dbReference type="EMBL" id="PNR55760.1"/>
    </source>
</evidence>
<reference evidence="3" key="3">
    <citation type="submission" date="2020-12" db="UniProtKB">
        <authorList>
            <consortium name="EnsemblPlants"/>
        </authorList>
    </citation>
    <scope>IDENTIFICATION</scope>
</reference>
<dbReference type="Proteomes" id="UP000006727">
    <property type="component" value="Chromosome 4"/>
</dbReference>
<dbReference type="GO" id="GO:0006032">
    <property type="term" value="P:chitin catabolic process"/>
    <property type="evidence" value="ECO:0007669"/>
    <property type="project" value="InterPro"/>
</dbReference>
<sequence length="50" mass="5446">MADAKGFSTYDDFLAAVDKFKDGFGVVDGEDVQKQELAAFFSHVAHETSC</sequence>
<dbReference type="InterPro" id="IPR023346">
    <property type="entry name" value="Lysozyme-like_dom_sf"/>
</dbReference>
<dbReference type="GO" id="GO:0004568">
    <property type="term" value="F:chitinase activity"/>
    <property type="evidence" value="ECO:0007669"/>
    <property type="project" value="InterPro"/>
</dbReference>
<dbReference type="SUPFAM" id="SSF53955">
    <property type="entry name" value="Lysozyme-like"/>
    <property type="match status" value="1"/>
</dbReference>
<dbReference type="InterPro" id="IPR000726">
    <property type="entry name" value="Glyco_hydro_19_cat"/>
</dbReference>
<dbReference type="PANTHER" id="PTHR22595:SF96">
    <property type="entry name" value="CHITINASE"/>
    <property type="match status" value="1"/>
</dbReference>
<proteinExistence type="predicted"/>
<accession>A0A2K1KPR0</accession>
<dbReference type="EnsemblPlants" id="Pp3c4_23700V3.1">
    <property type="protein sequence ID" value="PAC:32920963.CDS.1"/>
    <property type="gene ID" value="Pp3c4_23700"/>
</dbReference>
<dbReference type="Gramene" id="Pp3c4_23700V3.1">
    <property type="protein sequence ID" value="PAC:32920963.CDS.1"/>
    <property type="gene ID" value="Pp3c4_23700"/>
</dbReference>
<evidence type="ECO:0000313" key="3">
    <source>
        <dbReference type="EnsemblPlants" id="PAC:32920963.CDS.1"/>
    </source>
</evidence>